<reference evidence="3" key="1">
    <citation type="submission" date="2019-04" db="EMBL/GenBank/DDBJ databases">
        <title>Evolution of Biomass-Degrading Anaerobic Consortia Revealed by Metagenomics.</title>
        <authorList>
            <person name="Peng X."/>
        </authorList>
    </citation>
    <scope>NUCLEOTIDE SEQUENCE</scope>
    <source>
        <strain evidence="3">SIG18</strain>
    </source>
</reference>
<dbReference type="SUPFAM" id="SSF52980">
    <property type="entry name" value="Restriction endonuclease-like"/>
    <property type="match status" value="1"/>
</dbReference>
<dbReference type="InterPro" id="IPR011335">
    <property type="entry name" value="Restrct_endonuc-II-like"/>
</dbReference>
<keyword evidence="3" id="KW-0378">Hydrolase</keyword>
<feature type="domain" description="Restriction endonuclease type IV Mrr" evidence="2">
    <location>
        <begin position="1"/>
        <end position="112"/>
    </location>
</feature>
<accession>A0A8T3V8R0</accession>
<dbReference type="InterPro" id="IPR052906">
    <property type="entry name" value="Type_IV_Methyl-Rstrct_Enzyme"/>
</dbReference>
<keyword evidence="1" id="KW-0472">Membrane</keyword>
<dbReference type="InterPro" id="IPR007560">
    <property type="entry name" value="Restrct_endonuc_IV_Mrr"/>
</dbReference>
<keyword evidence="1" id="KW-1133">Transmembrane helix</keyword>
<dbReference type="AlphaFoldDB" id="A0A8T3V8R0"/>
<comment type="caution">
    <text evidence="3">The sequence shown here is derived from an EMBL/GenBank/DDBJ whole genome shotgun (WGS) entry which is preliminary data.</text>
</comment>
<dbReference type="PANTHER" id="PTHR30015:SF7">
    <property type="entry name" value="TYPE IV METHYL-DIRECTED RESTRICTION ENZYME ECOKMRR"/>
    <property type="match status" value="1"/>
</dbReference>
<organism evidence="3 4">
    <name type="scientific">Methanobrevibacter thaueri</name>
    <dbReference type="NCBI Taxonomy" id="190975"/>
    <lineage>
        <taxon>Archaea</taxon>
        <taxon>Methanobacteriati</taxon>
        <taxon>Methanobacteriota</taxon>
        <taxon>Methanomada group</taxon>
        <taxon>Methanobacteria</taxon>
        <taxon>Methanobacteriales</taxon>
        <taxon>Methanobacteriaceae</taxon>
        <taxon>Methanobrevibacter</taxon>
    </lineage>
</organism>
<feature type="transmembrane region" description="Helical" evidence="1">
    <location>
        <begin position="290"/>
        <end position="310"/>
    </location>
</feature>
<name>A0A8T3V8R0_9EURY</name>
<dbReference type="GO" id="GO:0009307">
    <property type="term" value="P:DNA restriction-modification system"/>
    <property type="evidence" value="ECO:0007669"/>
    <property type="project" value="InterPro"/>
</dbReference>
<evidence type="ECO:0000259" key="2">
    <source>
        <dbReference type="Pfam" id="PF04471"/>
    </source>
</evidence>
<proteinExistence type="predicted"/>
<dbReference type="PANTHER" id="PTHR30015">
    <property type="entry name" value="MRR RESTRICTION SYSTEM PROTEIN"/>
    <property type="match status" value="1"/>
</dbReference>
<dbReference type="RefSeq" id="WP_303739147.1">
    <property type="nucleotide sequence ID" value="NZ_SUTK01000027.1"/>
</dbReference>
<dbReference type="GO" id="GO:0015666">
    <property type="term" value="F:restriction endodeoxyribonuclease activity"/>
    <property type="evidence" value="ECO:0007669"/>
    <property type="project" value="TreeGrafter"/>
</dbReference>
<dbReference type="GO" id="GO:0003677">
    <property type="term" value="F:DNA binding"/>
    <property type="evidence" value="ECO:0007669"/>
    <property type="project" value="InterPro"/>
</dbReference>
<dbReference type="InterPro" id="IPR011856">
    <property type="entry name" value="tRNA_endonuc-like_dom_sf"/>
</dbReference>
<evidence type="ECO:0000256" key="1">
    <source>
        <dbReference type="SAM" id="Phobius"/>
    </source>
</evidence>
<protein>
    <submittedName>
        <fullName evidence="3">Restriction endonuclease</fullName>
    </submittedName>
</protein>
<keyword evidence="3" id="KW-0540">Nuclease</keyword>
<dbReference type="Gene3D" id="3.40.1350.10">
    <property type="match status" value="1"/>
</dbReference>
<evidence type="ECO:0000313" key="3">
    <source>
        <dbReference type="EMBL" id="MBE6502056.1"/>
    </source>
</evidence>
<feature type="transmembrane region" description="Helical" evidence="1">
    <location>
        <begin position="264"/>
        <end position="283"/>
    </location>
</feature>
<gene>
    <name evidence="3" type="ORF">E7Z79_06395</name>
</gene>
<feature type="transmembrane region" description="Helical" evidence="1">
    <location>
        <begin position="237"/>
        <end position="258"/>
    </location>
</feature>
<sequence length="311" mass="35099">MEKPQLINFIAKVMEDSGFKVYKNFKTSQKVIDIYAILPTTIGDFGVVVACLNYDKEFQVGVDVLREMEEVQASLKASKVTIVTSSYFSDQAKNYAIRKNIKLVDRNNLLELAKKYQDRTNQTTLDNTSYDGGASAYIEEEYPEYNYDASDMEYIMQRRDAHPNFYKNTLYRQVDEPHHGGLSSILNRGRQQRTTGSLSPYSHQTNLYNYDSRVSSYGAGYFGGAGSLLFRIISNPIGLILLVVVVSYLLSFIAGNLLKMDSGITGLIEMFVALALSYGLSFYADRNADFIVKGTFIFFISLVILIILIFV</sequence>
<dbReference type="EMBL" id="SUTK01000027">
    <property type="protein sequence ID" value="MBE6502056.1"/>
    <property type="molecule type" value="Genomic_DNA"/>
</dbReference>
<dbReference type="Proteomes" id="UP000783037">
    <property type="component" value="Unassembled WGS sequence"/>
</dbReference>
<keyword evidence="3" id="KW-0255">Endonuclease</keyword>
<keyword evidence="1" id="KW-0812">Transmembrane</keyword>
<dbReference type="Pfam" id="PF04471">
    <property type="entry name" value="Mrr_cat"/>
    <property type="match status" value="1"/>
</dbReference>
<evidence type="ECO:0000313" key="4">
    <source>
        <dbReference type="Proteomes" id="UP000783037"/>
    </source>
</evidence>